<dbReference type="InterPro" id="IPR036116">
    <property type="entry name" value="FN3_sf"/>
</dbReference>
<dbReference type="PANTHER" id="PTHR46957:SF3">
    <property type="entry name" value="CYTOKINE RECEPTOR"/>
    <property type="match status" value="1"/>
</dbReference>
<gene>
    <name evidence="3" type="ORF">M3P09_03280</name>
</gene>
<evidence type="ECO:0000259" key="2">
    <source>
        <dbReference type="PROSITE" id="PS50853"/>
    </source>
</evidence>
<accession>A0ABT0QAI9</accession>
<feature type="domain" description="Fibronectin type-III" evidence="2">
    <location>
        <begin position="39"/>
        <end position="124"/>
    </location>
</feature>
<protein>
    <submittedName>
        <fullName evidence="3">Fibronectin type III domain-containing protein</fullName>
    </submittedName>
</protein>
<evidence type="ECO:0000256" key="1">
    <source>
        <dbReference type="SAM" id="SignalP"/>
    </source>
</evidence>
<evidence type="ECO:0000313" key="3">
    <source>
        <dbReference type="EMBL" id="MCL6293999.1"/>
    </source>
</evidence>
<dbReference type="PROSITE" id="PS50853">
    <property type="entry name" value="FN3"/>
    <property type="match status" value="1"/>
</dbReference>
<dbReference type="Pfam" id="PF00041">
    <property type="entry name" value="fn3"/>
    <property type="match status" value="1"/>
</dbReference>
<reference evidence="3" key="1">
    <citation type="submission" date="2022-05" db="EMBL/GenBank/DDBJ databases">
        <authorList>
            <person name="Park J.-S."/>
        </authorList>
    </citation>
    <scope>NUCLEOTIDE SEQUENCE</scope>
    <source>
        <strain evidence="3">2012CJ34-3</strain>
    </source>
</reference>
<dbReference type="EMBL" id="JAMFLZ010000001">
    <property type="protein sequence ID" value="MCL6293999.1"/>
    <property type="molecule type" value="Genomic_DNA"/>
</dbReference>
<dbReference type="InterPro" id="IPR003961">
    <property type="entry name" value="FN3_dom"/>
</dbReference>
<dbReference type="PANTHER" id="PTHR46957">
    <property type="entry name" value="CYTOKINE RECEPTOR"/>
    <property type="match status" value="1"/>
</dbReference>
<feature type="chain" id="PRO_5045130569" evidence="1">
    <location>
        <begin position="23"/>
        <end position="436"/>
    </location>
</feature>
<dbReference type="Proteomes" id="UP001165381">
    <property type="component" value="Unassembled WGS sequence"/>
</dbReference>
<feature type="signal peptide" evidence="1">
    <location>
        <begin position="1"/>
        <end position="22"/>
    </location>
</feature>
<dbReference type="PROSITE" id="PS51257">
    <property type="entry name" value="PROKAR_LIPOPROTEIN"/>
    <property type="match status" value="1"/>
</dbReference>
<proteinExistence type="predicted"/>
<keyword evidence="1" id="KW-0732">Signal</keyword>
<dbReference type="RefSeq" id="WP_249972007.1">
    <property type="nucleotide sequence ID" value="NZ_JAMFLZ010000001.1"/>
</dbReference>
<dbReference type="InterPro" id="IPR013783">
    <property type="entry name" value="Ig-like_fold"/>
</dbReference>
<dbReference type="InterPro" id="IPR050713">
    <property type="entry name" value="RTP_Phos/Ushers"/>
</dbReference>
<name>A0ABT0QAI9_9FLAO</name>
<organism evidence="3 4">
    <name type="scientific">Jejuia spongiicola</name>
    <dbReference type="NCBI Taxonomy" id="2942207"/>
    <lineage>
        <taxon>Bacteria</taxon>
        <taxon>Pseudomonadati</taxon>
        <taxon>Bacteroidota</taxon>
        <taxon>Flavobacteriia</taxon>
        <taxon>Flavobacteriales</taxon>
        <taxon>Flavobacteriaceae</taxon>
        <taxon>Jejuia</taxon>
    </lineage>
</organism>
<dbReference type="Gene3D" id="2.60.40.10">
    <property type="entry name" value="Immunoglobulins"/>
    <property type="match status" value="1"/>
</dbReference>
<keyword evidence="4" id="KW-1185">Reference proteome</keyword>
<comment type="caution">
    <text evidence="3">The sequence shown here is derived from an EMBL/GenBank/DDBJ whole genome shotgun (WGS) entry which is preliminary data.</text>
</comment>
<sequence>MKVYRYLAIVYCVIISSCSSGGSDDSAPAQTTDTAPPSAPTNLIVTSISTMSIDLSWTASTDNIGVKNYSIYKDDEALATISSTSHTASGLDANTTYSFKLKARDAAGNESGFSNVVNVKTDDDTAVLVTTSGDIEAYLGSFIDDVPGDSGNNYKIPLDAQLTTWDEIIDAILGENIDDAVLKSSEINYQINEFTDTSLTPNQVFYILEEKSDKSNYWGTYVFSKTPTINNLIIQAPHIKNDTNTGKQAVYCFKNNVAKAVFISGAHRCNNSEESTCSGTTSTCNSGSQPYRVSDLAHNINSVFQKTTENVFNAVSNSVFIQLHGFGKNATDPYVILSNGTRETPSIDYATQIKDALLVEDNSLTFKLAHIDTGWTRLIGFTNTQGRLINSSSNPCSASASETTGRFIHIEQERTKLRESADEWIKMSNALKSVFN</sequence>
<dbReference type="SUPFAM" id="SSF49265">
    <property type="entry name" value="Fibronectin type III"/>
    <property type="match status" value="1"/>
</dbReference>
<evidence type="ECO:0000313" key="4">
    <source>
        <dbReference type="Proteomes" id="UP001165381"/>
    </source>
</evidence>
<dbReference type="CDD" id="cd00063">
    <property type="entry name" value="FN3"/>
    <property type="match status" value="1"/>
</dbReference>
<dbReference type="SMART" id="SM00060">
    <property type="entry name" value="FN3"/>
    <property type="match status" value="1"/>
</dbReference>